<feature type="domain" description="Heterokaryon incompatibility" evidence="1">
    <location>
        <begin position="43"/>
        <end position="177"/>
    </location>
</feature>
<evidence type="ECO:0000259" key="1">
    <source>
        <dbReference type="Pfam" id="PF06985"/>
    </source>
</evidence>
<dbReference type="InterPro" id="IPR010730">
    <property type="entry name" value="HET"/>
</dbReference>
<dbReference type="eggNOG" id="ENOG502STAG">
    <property type="taxonomic scope" value="Eukaryota"/>
</dbReference>
<sequence>MAYSVLKAQYIRVLILEPSAQDDSVITCSLAPLSLSEIARPQYEALSYVWGEAAERNEILLDGKLTSITRNLWTALKYIRQTDASRTLWIDAICINQNDINERNEQVRQMGRIYSQASCVLIWLGPPDAEIENTMLALQIEGALEGRQYEQFPKDIALGLQRILSRPWWHRIWVIQEHVLANADAIVGCGHTWLGWTQLSSALLDYSRRKMDESGTFIHDASSTWVADPFAIIRHVSLRKQWNDKDNSSETSRTLADIVERTRGYQATDKRDQVFAIRDLLREEDKERFPAPNYARSASEVYQEATIAFIQSSKNLAFLLHAVEKDDVELGLPSWCVDFSKRLWDWGTYGNVGGYDLGGCDESEGTRNYMSVLSHNISVGTLKVLGGVLGQVIMSRPLIPPSAWDQSQITFVGDGQPHPSIEVKARNLWVVTQLIKEVLYQSAISFKIWERQHGVQTAKERLAAGEVWEIVFGGGILFNIVDAVCAHAGIEQVDGDDRPYEYWVIEAFVRMAYPWYTDTIVKMGFLYPTPELPDSPRLRRALWETLMLMTQVSNDKWWFGTETGYVGRVEREVKEGDQLCTIFGCRQPLVLRPCDGGSQLIAVPYSKDFNDQSRKSEVKREVFTLR</sequence>
<evidence type="ECO:0000313" key="2">
    <source>
        <dbReference type="EMBL" id="EPE35676.1"/>
    </source>
</evidence>
<dbReference type="Pfam" id="PF06985">
    <property type="entry name" value="HET"/>
    <property type="match status" value="1"/>
</dbReference>
<protein>
    <recommendedName>
        <fullName evidence="1">Heterokaryon incompatibility domain-containing protein</fullName>
    </recommendedName>
</protein>
<dbReference type="OMA" id="EYWVIEA"/>
<dbReference type="HOGENOM" id="CLU_004184_7_4_1"/>
<reference evidence="2 3" key="1">
    <citation type="journal article" date="2013" name="BMC Genomics">
        <title>Genomics-driven discovery of the pneumocandin biosynthetic gene cluster in the fungus Glarea lozoyensis.</title>
        <authorList>
            <person name="Chen L."/>
            <person name="Yue Q."/>
            <person name="Zhang X."/>
            <person name="Xiang M."/>
            <person name="Wang C."/>
            <person name="Li S."/>
            <person name="Che Y."/>
            <person name="Ortiz-Lopez F.J."/>
            <person name="Bills G.F."/>
            <person name="Liu X."/>
            <person name="An Z."/>
        </authorList>
    </citation>
    <scope>NUCLEOTIDE SEQUENCE [LARGE SCALE GENOMIC DNA]</scope>
    <source>
        <strain evidence="3">ATCC 20868 / MF5171</strain>
    </source>
</reference>
<dbReference type="PANTHER" id="PTHR24148:SF64">
    <property type="entry name" value="HETEROKARYON INCOMPATIBILITY DOMAIN-CONTAINING PROTEIN"/>
    <property type="match status" value="1"/>
</dbReference>
<dbReference type="STRING" id="1116229.S3DUP2"/>
<dbReference type="AlphaFoldDB" id="S3DUP2"/>
<dbReference type="OrthoDB" id="3557394at2759"/>
<dbReference type="GeneID" id="19464068"/>
<gene>
    <name evidence="2" type="ORF">GLAREA_05013</name>
</gene>
<dbReference type="Proteomes" id="UP000016922">
    <property type="component" value="Unassembled WGS sequence"/>
</dbReference>
<dbReference type="PANTHER" id="PTHR24148">
    <property type="entry name" value="ANKYRIN REPEAT DOMAIN-CONTAINING PROTEIN 39 HOMOLOG-RELATED"/>
    <property type="match status" value="1"/>
</dbReference>
<dbReference type="KEGG" id="glz:GLAREA_05013"/>
<accession>S3DUP2</accession>
<dbReference type="EMBL" id="KE145353">
    <property type="protein sequence ID" value="EPE35676.1"/>
    <property type="molecule type" value="Genomic_DNA"/>
</dbReference>
<organism evidence="2 3">
    <name type="scientific">Glarea lozoyensis (strain ATCC 20868 / MF5171)</name>
    <dbReference type="NCBI Taxonomy" id="1116229"/>
    <lineage>
        <taxon>Eukaryota</taxon>
        <taxon>Fungi</taxon>
        <taxon>Dikarya</taxon>
        <taxon>Ascomycota</taxon>
        <taxon>Pezizomycotina</taxon>
        <taxon>Leotiomycetes</taxon>
        <taxon>Helotiales</taxon>
        <taxon>Helotiaceae</taxon>
        <taxon>Glarea</taxon>
    </lineage>
</organism>
<proteinExistence type="predicted"/>
<keyword evidence="3" id="KW-1185">Reference proteome</keyword>
<dbReference type="RefSeq" id="XP_008076494.1">
    <property type="nucleotide sequence ID" value="XM_008078303.1"/>
</dbReference>
<evidence type="ECO:0000313" key="3">
    <source>
        <dbReference type="Proteomes" id="UP000016922"/>
    </source>
</evidence>
<dbReference type="InterPro" id="IPR052895">
    <property type="entry name" value="HetReg/Transcr_Mod"/>
</dbReference>
<name>S3DUP2_GLAL2</name>